<dbReference type="OrthoDB" id="9807209at2"/>
<dbReference type="NCBIfam" id="TIGR03087">
    <property type="entry name" value="stp1"/>
    <property type="match status" value="1"/>
</dbReference>
<dbReference type="InterPro" id="IPR017521">
    <property type="entry name" value="Sugar_tfrase_PEP-CTERM_Stp1"/>
</dbReference>
<proteinExistence type="predicted"/>
<keyword evidence="1" id="KW-0808">Transferase</keyword>
<dbReference type="EMBL" id="WTYX01000001">
    <property type="protein sequence ID" value="MXO90393.1"/>
    <property type="molecule type" value="Genomic_DNA"/>
</dbReference>
<keyword evidence="2" id="KW-1185">Reference proteome</keyword>
<dbReference type="Gene3D" id="3.40.50.2000">
    <property type="entry name" value="Glycogen Phosphorylase B"/>
    <property type="match status" value="1"/>
</dbReference>
<evidence type="ECO:0000313" key="1">
    <source>
        <dbReference type="EMBL" id="MXO90393.1"/>
    </source>
</evidence>
<dbReference type="AlphaFoldDB" id="A0A844ZRD0"/>
<dbReference type="CDD" id="cd03801">
    <property type="entry name" value="GT4_PimA-like"/>
    <property type="match status" value="1"/>
</dbReference>
<accession>A0A844ZRD0</accession>
<dbReference type="RefSeq" id="WP_160603859.1">
    <property type="nucleotide sequence ID" value="NZ_WTYX01000001.1"/>
</dbReference>
<dbReference type="SUPFAM" id="SSF53756">
    <property type="entry name" value="UDP-Glycosyltransferase/glycogen phosphorylase"/>
    <property type="match status" value="1"/>
</dbReference>
<dbReference type="Pfam" id="PF13692">
    <property type="entry name" value="Glyco_trans_1_4"/>
    <property type="match status" value="1"/>
</dbReference>
<dbReference type="PANTHER" id="PTHR12526">
    <property type="entry name" value="GLYCOSYLTRANSFERASE"/>
    <property type="match status" value="1"/>
</dbReference>
<dbReference type="GO" id="GO:0016757">
    <property type="term" value="F:glycosyltransferase activity"/>
    <property type="evidence" value="ECO:0007669"/>
    <property type="project" value="TreeGrafter"/>
</dbReference>
<dbReference type="Proteomes" id="UP000442714">
    <property type="component" value="Unassembled WGS sequence"/>
</dbReference>
<sequence length="415" mass="45424">MGDILFLAHRMPFPPDRGDKIRSHHLLKALAGLAPVHVGCFGDTDNDFAHEHELAELARSHCLLRRSKSMVRAGIEALATRRPVSETAFYDPKLADWVEQTLLDHPVQTIFVFSGQVGQYIPHSFKGRVVVDLCDVDSAKFEAYAKEGRFPRSWIDAREGDLLSNVEERLGQRSDVTLFVSEAEEALFRSRLAEPERSSTIALRNGIDTQFFDPSYVEPHADLAASSGPNFVFTGQMDYAPNIGAALRVMDRLLPEIRAAHPDATFHLVGRAPVSELTKRDGDPGVRVWGEVPDVRPFLAGADIVLAPLEIARGVQNKVLEAMAMARPVLLSPEAATGIDAVDGEHFAVAQSDRALIDRALAMLAEGPASLQMAVAARRYVVEHQGWEAMLAPLAELCGYPPSKAATPTKKRNAA</sequence>
<reference evidence="1 2" key="1">
    <citation type="submission" date="2019-12" db="EMBL/GenBank/DDBJ databases">
        <title>Genomic-based taxomic classification of the family Erythrobacteraceae.</title>
        <authorList>
            <person name="Xu L."/>
        </authorList>
    </citation>
    <scope>NUCLEOTIDE SEQUENCE [LARGE SCALE GENOMIC DNA]</scope>
    <source>
        <strain evidence="1 2">KCTC 52763</strain>
    </source>
</reference>
<gene>
    <name evidence="1" type="ORF">GRI41_06140</name>
</gene>
<organism evidence="1 2">
    <name type="scientific">Pontixanthobacter aquaemixtae</name>
    <dbReference type="NCBI Taxonomy" id="1958940"/>
    <lineage>
        <taxon>Bacteria</taxon>
        <taxon>Pseudomonadati</taxon>
        <taxon>Pseudomonadota</taxon>
        <taxon>Alphaproteobacteria</taxon>
        <taxon>Sphingomonadales</taxon>
        <taxon>Erythrobacteraceae</taxon>
        <taxon>Pontixanthobacter</taxon>
    </lineage>
</organism>
<dbReference type="PANTHER" id="PTHR12526:SF600">
    <property type="entry name" value="GLYCOSYL TRANSFERASE GROUP 1"/>
    <property type="match status" value="1"/>
</dbReference>
<comment type="caution">
    <text evidence="1">The sequence shown here is derived from an EMBL/GenBank/DDBJ whole genome shotgun (WGS) entry which is preliminary data.</text>
</comment>
<protein>
    <submittedName>
        <fullName evidence="1">TIGR03087 family PEP-CTERM/XrtA system glycosyltransferase</fullName>
    </submittedName>
</protein>
<name>A0A844ZRD0_9SPHN</name>
<evidence type="ECO:0000313" key="2">
    <source>
        <dbReference type="Proteomes" id="UP000442714"/>
    </source>
</evidence>